<dbReference type="RefSeq" id="WP_174704695.1">
    <property type="nucleotide sequence ID" value="NZ_BMHF01000006.1"/>
</dbReference>
<dbReference type="Proteomes" id="UP000609323">
    <property type="component" value="Unassembled WGS sequence"/>
</dbReference>
<feature type="transmembrane region" description="Helical" evidence="7">
    <location>
        <begin position="46"/>
        <end position="64"/>
    </location>
</feature>
<accession>A0ABQ1G271</accession>
<comment type="caution">
    <text evidence="9">The sequence shown here is derived from an EMBL/GenBank/DDBJ whole genome shotgun (WGS) entry which is preliminary data.</text>
</comment>
<evidence type="ECO:0000313" key="10">
    <source>
        <dbReference type="Proteomes" id="UP000609323"/>
    </source>
</evidence>
<feature type="transmembrane region" description="Helical" evidence="7">
    <location>
        <begin position="286"/>
        <end position="309"/>
    </location>
</feature>
<proteinExistence type="predicted"/>
<evidence type="ECO:0000256" key="7">
    <source>
        <dbReference type="SAM" id="Phobius"/>
    </source>
</evidence>
<dbReference type="InterPro" id="IPR036259">
    <property type="entry name" value="MFS_trans_sf"/>
</dbReference>
<dbReference type="CDD" id="cd17339">
    <property type="entry name" value="MFS_NIMT_CynX_like"/>
    <property type="match status" value="1"/>
</dbReference>
<feature type="transmembrane region" description="Helical" evidence="7">
    <location>
        <begin position="442"/>
        <end position="462"/>
    </location>
</feature>
<evidence type="ECO:0000256" key="1">
    <source>
        <dbReference type="ARBA" id="ARBA00004651"/>
    </source>
</evidence>
<feature type="transmembrane region" description="Helical" evidence="7">
    <location>
        <begin position="84"/>
        <end position="103"/>
    </location>
</feature>
<dbReference type="PROSITE" id="PS50850">
    <property type="entry name" value="MFS"/>
    <property type="match status" value="1"/>
</dbReference>
<sequence>MEEIDMTPQTRKQAERRSQTGNASLQPSRSLLSELEAEQNDVKRSVALLLVGIILIAANLRTPLTSVSPLLDLIRLDIPISGTLAGFLTTLPLLAFAGLSPFVPKLARQFGIEHTLFAALIVLLAGSLIRQGGNEASLLLGTVVTGLGIAVGNVMLPALIKKEFPHRLGIMTGVYSISMNVFAAMASAVSVPIARSTSLSWRGTLLTITLIALLSILFWLPQLRHNAKQGKNKAAAVQVSAARTGNGDSARPVGSSGTTPAAPASAKPALGAGRSGSPRSVWRSGLAWNITLYMGLQSLVFYVFVAWLPDMLLGQGLSHEQAGFMLSLLQIGLIPFTFIIPIIAARMSSQLGLMVGTGCFYFLGFAGILLAQGNLGILSLSVLLLGVAGGTSFSLAMMFFSLRTRTAQEASEISGMAQSIGYLLAATGPFLFGTIHDAANSWNMPMLLLFAAAAVLILVGIAPSKGKRYVFPE</sequence>
<gene>
    <name evidence="9" type="ORF">GCM10010917_20180</name>
</gene>
<evidence type="ECO:0000256" key="4">
    <source>
        <dbReference type="ARBA" id="ARBA00022989"/>
    </source>
</evidence>
<evidence type="ECO:0000259" key="8">
    <source>
        <dbReference type="PROSITE" id="PS50850"/>
    </source>
</evidence>
<keyword evidence="5 7" id="KW-0472">Membrane</keyword>
<keyword evidence="3 7" id="KW-0812">Transmembrane</keyword>
<dbReference type="PANTHER" id="PTHR23523:SF2">
    <property type="entry name" value="2-NITROIMIDAZOLE TRANSPORTER"/>
    <property type="match status" value="1"/>
</dbReference>
<dbReference type="PANTHER" id="PTHR23523">
    <property type="match status" value="1"/>
</dbReference>
<evidence type="ECO:0000256" key="3">
    <source>
        <dbReference type="ARBA" id="ARBA00022692"/>
    </source>
</evidence>
<name>A0ABQ1G271_9BACL</name>
<organism evidence="9 10">
    <name type="scientific">Paenibacillus physcomitrellae</name>
    <dbReference type="NCBI Taxonomy" id="1619311"/>
    <lineage>
        <taxon>Bacteria</taxon>
        <taxon>Bacillati</taxon>
        <taxon>Bacillota</taxon>
        <taxon>Bacilli</taxon>
        <taxon>Bacillales</taxon>
        <taxon>Paenibacillaceae</taxon>
        <taxon>Paenibacillus</taxon>
    </lineage>
</organism>
<dbReference type="InterPro" id="IPR011701">
    <property type="entry name" value="MFS"/>
</dbReference>
<keyword evidence="2" id="KW-0813">Transport</keyword>
<evidence type="ECO:0000256" key="5">
    <source>
        <dbReference type="ARBA" id="ARBA00023136"/>
    </source>
</evidence>
<evidence type="ECO:0000313" key="9">
    <source>
        <dbReference type="EMBL" id="GGA34918.1"/>
    </source>
</evidence>
<feature type="region of interest" description="Disordered" evidence="6">
    <location>
        <begin position="1"/>
        <end position="27"/>
    </location>
</feature>
<dbReference type="SUPFAM" id="SSF103473">
    <property type="entry name" value="MFS general substrate transporter"/>
    <property type="match status" value="1"/>
</dbReference>
<feature type="transmembrane region" description="Helical" evidence="7">
    <location>
        <begin position="377"/>
        <end position="400"/>
    </location>
</feature>
<keyword evidence="10" id="KW-1185">Reference proteome</keyword>
<protein>
    <submittedName>
        <fullName evidence="9">MFS transporter</fullName>
    </submittedName>
</protein>
<feature type="transmembrane region" description="Helical" evidence="7">
    <location>
        <begin position="138"/>
        <end position="160"/>
    </location>
</feature>
<dbReference type="EMBL" id="BMHF01000006">
    <property type="protein sequence ID" value="GGA34918.1"/>
    <property type="molecule type" value="Genomic_DNA"/>
</dbReference>
<feature type="transmembrane region" description="Helical" evidence="7">
    <location>
        <begin position="351"/>
        <end position="371"/>
    </location>
</feature>
<dbReference type="InterPro" id="IPR052524">
    <property type="entry name" value="MFS_Cyanate_Porter"/>
</dbReference>
<evidence type="ECO:0000256" key="2">
    <source>
        <dbReference type="ARBA" id="ARBA00022448"/>
    </source>
</evidence>
<feature type="region of interest" description="Disordered" evidence="6">
    <location>
        <begin position="243"/>
        <end position="279"/>
    </location>
</feature>
<feature type="compositionally biased region" description="Low complexity" evidence="6">
    <location>
        <begin position="254"/>
        <end position="272"/>
    </location>
</feature>
<reference evidence="10" key="1">
    <citation type="journal article" date="2019" name="Int. J. Syst. Evol. Microbiol.">
        <title>The Global Catalogue of Microorganisms (GCM) 10K type strain sequencing project: providing services to taxonomists for standard genome sequencing and annotation.</title>
        <authorList>
            <consortium name="The Broad Institute Genomics Platform"/>
            <consortium name="The Broad Institute Genome Sequencing Center for Infectious Disease"/>
            <person name="Wu L."/>
            <person name="Ma J."/>
        </authorList>
    </citation>
    <scope>NUCLEOTIDE SEQUENCE [LARGE SCALE GENOMIC DNA]</scope>
    <source>
        <strain evidence="10">CGMCC 1.15044</strain>
    </source>
</reference>
<feature type="transmembrane region" description="Helical" evidence="7">
    <location>
        <begin position="321"/>
        <end position="344"/>
    </location>
</feature>
<dbReference type="Pfam" id="PF07690">
    <property type="entry name" value="MFS_1"/>
    <property type="match status" value="1"/>
</dbReference>
<feature type="domain" description="Major facilitator superfamily (MFS) profile" evidence="8">
    <location>
        <begin position="45"/>
        <end position="469"/>
    </location>
</feature>
<feature type="transmembrane region" description="Helical" evidence="7">
    <location>
        <begin position="199"/>
        <end position="220"/>
    </location>
</feature>
<feature type="transmembrane region" description="Helical" evidence="7">
    <location>
        <begin position="420"/>
        <end position="436"/>
    </location>
</feature>
<feature type="transmembrane region" description="Helical" evidence="7">
    <location>
        <begin position="172"/>
        <end position="193"/>
    </location>
</feature>
<feature type="transmembrane region" description="Helical" evidence="7">
    <location>
        <begin position="115"/>
        <end position="132"/>
    </location>
</feature>
<evidence type="ECO:0000256" key="6">
    <source>
        <dbReference type="SAM" id="MobiDB-lite"/>
    </source>
</evidence>
<keyword evidence="4 7" id="KW-1133">Transmembrane helix</keyword>
<dbReference type="InterPro" id="IPR020846">
    <property type="entry name" value="MFS_dom"/>
</dbReference>
<dbReference type="Gene3D" id="1.20.1250.20">
    <property type="entry name" value="MFS general substrate transporter like domains"/>
    <property type="match status" value="1"/>
</dbReference>
<comment type="subcellular location">
    <subcellularLocation>
        <location evidence="1">Cell membrane</location>
        <topology evidence="1">Multi-pass membrane protein</topology>
    </subcellularLocation>
</comment>